<keyword evidence="3" id="KW-0808">Transferase</keyword>
<dbReference type="Pfam" id="PF13439">
    <property type="entry name" value="Glyco_transf_4"/>
    <property type="match status" value="1"/>
</dbReference>
<dbReference type="PANTHER" id="PTHR45947">
    <property type="entry name" value="SULFOQUINOVOSYL TRANSFERASE SQD2"/>
    <property type="match status" value="1"/>
</dbReference>
<reference evidence="3 4" key="1">
    <citation type="journal article" date="2015" name="Genome Announc.">
        <title>Complete Genome Sequence of Cupriavidus basilensis 4G11, Isolated from the Oak Ridge Field Research Center Site.</title>
        <authorList>
            <person name="Ray J."/>
            <person name="Waters R.J."/>
            <person name="Skerker J.M."/>
            <person name="Kuehl J.V."/>
            <person name="Price M.N."/>
            <person name="Huang J."/>
            <person name="Chakraborty R."/>
            <person name="Arkin A.P."/>
            <person name="Deutschbauer A."/>
        </authorList>
    </citation>
    <scope>NUCLEOTIDE SEQUENCE [LARGE SCALE GENOMIC DNA]</scope>
    <source>
        <strain evidence="3">4G11</strain>
    </source>
</reference>
<accession>A0A0C4YUC2</accession>
<dbReference type="CDD" id="cd03801">
    <property type="entry name" value="GT4_PimA-like"/>
    <property type="match status" value="1"/>
</dbReference>
<dbReference type="GO" id="GO:0016757">
    <property type="term" value="F:glycosyltransferase activity"/>
    <property type="evidence" value="ECO:0007669"/>
    <property type="project" value="InterPro"/>
</dbReference>
<dbReference type="Gene3D" id="3.40.50.2000">
    <property type="entry name" value="Glycogen Phosphorylase B"/>
    <property type="match status" value="2"/>
</dbReference>
<keyword evidence="4" id="KW-1185">Reference proteome</keyword>
<dbReference type="Proteomes" id="UP000031843">
    <property type="component" value="Chromosome secondary"/>
</dbReference>
<proteinExistence type="predicted"/>
<gene>
    <name evidence="3" type="ORF">RR42_s2599</name>
</gene>
<dbReference type="EMBL" id="CP010537">
    <property type="protein sequence ID" value="AJG24181.1"/>
    <property type="molecule type" value="Genomic_DNA"/>
</dbReference>
<sequence>MKNFRVLIVHNAYRQWGGEDSVVDAEIALLRSRGHAVATYFRHNDEIAGSSKVVGAVNTLWSNRTRRDMAALIEEFRPTVIHVHNTFPLVSPAVYWAASKAHVPVVQTLHNFRLMCLNAFYLHDGQVCEECTGHLPWRGVVRKCYRGSTAASIALASTLVLHRGLGTYRMKVARYIALNEFCRTKFIEGGLPASRIAVKPNFVDFHAPVELGPREGLLFVGRLSAEKGVKVLAEAAEAVPHVRVRVVGDGPDLAVFNGIENLDLQGILPGSAVREEMCAAIALVVPSIWYENFPRTIVEAFACGLPVIASRIGALADLVCDGRTGLLFEAGNSDDLAKKMEWALTNRERMAEMGRAARAQYEREFSSDVNYDKLINIYEEVTGELCKN</sequence>
<dbReference type="KEGG" id="cbw:RR42_s2599"/>
<dbReference type="InterPro" id="IPR001296">
    <property type="entry name" value="Glyco_trans_1"/>
</dbReference>
<dbReference type="RefSeq" id="WP_043356223.1">
    <property type="nucleotide sequence ID" value="NZ_CP010537.1"/>
</dbReference>
<dbReference type="Pfam" id="PF00534">
    <property type="entry name" value="Glycos_transf_1"/>
    <property type="match status" value="1"/>
</dbReference>
<organism evidence="3 4">
    <name type="scientific">Cupriavidus basilensis</name>
    <dbReference type="NCBI Taxonomy" id="68895"/>
    <lineage>
        <taxon>Bacteria</taxon>
        <taxon>Pseudomonadati</taxon>
        <taxon>Pseudomonadota</taxon>
        <taxon>Betaproteobacteria</taxon>
        <taxon>Burkholderiales</taxon>
        <taxon>Burkholderiaceae</taxon>
        <taxon>Cupriavidus</taxon>
    </lineage>
</organism>
<protein>
    <submittedName>
        <fullName evidence="3">Glycosyltransferase</fullName>
    </submittedName>
</protein>
<dbReference type="InterPro" id="IPR050194">
    <property type="entry name" value="Glycosyltransferase_grp1"/>
</dbReference>
<evidence type="ECO:0000259" key="2">
    <source>
        <dbReference type="Pfam" id="PF13439"/>
    </source>
</evidence>
<feature type="domain" description="Glycosyltransferase subfamily 4-like N-terminal" evidence="2">
    <location>
        <begin position="17"/>
        <end position="204"/>
    </location>
</feature>
<dbReference type="PANTHER" id="PTHR45947:SF13">
    <property type="entry name" value="TRANSFERASE"/>
    <property type="match status" value="1"/>
</dbReference>
<dbReference type="InterPro" id="IPR028098">
    <property type="entry name" value="Glyco_trans_4-like_N"/>
</dbReference>
<evidence type="ECO:0000313" key="3">
    <source>
        <dbReference type="EMBL" id="AJG24181.1"/>
    </source>
</evidence>
<name>A0A0C4YUC2_9BURK</name>
<evidence type="ECO:0000259" key="1">
    <source>
        <dbReference type="Pfam" id="PF00534"/>
    </source>
</evidence>
<dbReference type="STRING" id="68895.RR42_s2599"/>
<feature type="domain" description="Glycosyl transferase family 1" evidence="1">
    <location>
        <begin position="217"/>
        <end position="359"/>
    </location>
</feature>
<evidence type="ECO:0000313" key="4">
    <source>
        <dbReference type="Proteomes" id="UP000031843"/>
    </source>
</evidence>
<dbReference type="AlphaFoldDB" id="A0A0C4YUC2"/>
<dbReference type="SUPFAM" id="SSF53756">
    <property type="entry name" value="UDP-Glycosyltransferase/glycogen phosphorylase"/>
    <property type="match status" value="1"/>
</dbReference>